<sequence>MTAVPAAPVLGAQMMMLKDQVAAEGMWPVLERLADLDLHAVEVSQIPMTEAVAADLERGADELGIEVAALSTGLRHVEGRDMDTLDTGFDKLVADCRRLRCRFARIGMMDFSAMVSKEAVEAWAGEADEYAVRLKAEGITLCYHNHHVDLHAFDGERIFDIVRRVAPDLHFEVDLHWVQRGGMAPLDMLAAYTGVCRLIHVKDYRVTALPHEALELFDAGRVAQGYDRFVNIIEFAEVGQGNMNWPVLLPAAAAAGAEYLLIEQDLTYGRDPFDCLADSRAYLRSIGY</sequence>
<comment type="caution">
    <text evidence="2">The sequence shown here is derived from an EMBL/GenBank/DDBJ whole genome shotgun (WGS) entry which is preliminary data.</text>
</comment>
<dbReference type="InterPro" id="IPR036237">
    <property type="entry name" value="Xyl_isomerase-like_sf"/>
</dbReference>
<dbReference type="InterPro" id="IPR013022">
    <property type="entry name" value="Xyl_isomerase-like_TIM-brl"/>
</dbReference>
<dbReference type="EMBL" id="JAPTMY010000002">
    <property type="protein sequence ID" value="MCZ0856741.1"/>
    <property type="molecule type" value="Genomic_DNA"/>
</dbReference>
<dbReference type="PANTHER" id="PTHR12110">
    <property type="entry name" value="HYDROXYPYRUVATE ISOMERASE"/>
    <property type="match status" value="1"/>
</dbReference>
<dbReference type="InterPro" id="IPR050312">
    <property type="entry name" value="IolE/XylAMocC-like"/>
</dbReference>
<evidence type="ECO:0000313" key="3">
    <source>
        <dbReference type="Proteomes" id="UP001072034"/>
    </source>
</evidence>
<organism evidence="2 3">
    <name type="scientific">Actinomyces israelii</name>
    <dbReference type="NCBI Taxonomy" id="1659"/>
    <lineage>
        <taxon>Bacteria</taxon>
        <taxon>Bacillati</taxon>
        <taxon>Actinomycetota</taxon>
        <taxon>Actinomycetes</taxon>
        <taxon>Actinomycetales</taxon>
        <taxon>Actinomycetaceae</taxon>
        <taxon>Actinomyces</taxon>
    </lineage>
</organism>
<proteinExistence type="predicted"/>
<dbReference type="SUPFAM" id="SSF51658">
    <property type="entry name" value="Xylose isomerase-like"/>
    <property type="match status" value="1"/>
</dbReference>
<reference evidence="2" key="1">
    <citation type="submission" date="2022-10" db="EMBL/GenBank/DDBJ databases">
        <title>Genome sequence of Actinomyces israelii ATCC 10048.</title>
        <authorList>
            <person name="Watt R.M."/>
            <person name="Tong W.M."/>
        </authorList>
    </citation>
    <scope>NUCLEOTIDE SEQUENCE</scope>
    <source>
        <strain evidence="2">ATCC 10048</strain>
    </source>
</reference>
<keyword evidence="3" id="KW-1185">Reference proteome</keyword>
<dbReference type="RefSeq" id="WP_268916457.1">
    <property type="nucleotide sequence ID" value="NZ_CP124548.1"/>
</dbReference>
<evidence type="ECO:0000259" key="1">
    <source>
        <dbReference type="Pfam" id="PF01261"/>
    </source>
</evidence>
<accession>A0ABT4I5F1</accession>
<dbReference type="PANTHER" id="PTHR12110:SF41">
    <property type="entry name" value="INOSOSE DEHYDRATASE"/>
    <property type="match status" value="1"/>
</dbReference>
<feature type="domain" description="Xylose isomerase-like TIM barrel" evidence="1">
    <location>
        <begin position="31"/>
        <end position="264"/>
    </location>
</feature>
<protein>
    <recommendedName>
        <fullName evidence="1">Xylose isomerase-like TIM barrel domain-containing protein</fullName>
    </recommendedName>
</protein>
<gene>
    <name evidence="2" type="ORF">OHJ16_01575</name>
</gene>
<name>A0ABT4I5F1_9ACTO</name>
<dbReference type="Proteomes" id="UP001072034">
    <property type="component" value="Unassembled WGS sequence"/>
</dbReference>
<evidence type="ECO:0000313" key="2">
    <source>
        <dbReference type="EMBL" id="MCZ0856741.1"/>
    </source>
</evidence>
<dbReference type="Gene3D" id="3.20.20.150">
    <property type="entry name" value="Divalent-metal-dependent TIM barrel enzymes"/>
    <property type="match status" value="1"/>
</dbReference>
<dbReference type="Pfam" id="PF01261">
    <property type="entry name" value="AP_endonuc_2"/>
    <property type="match status" value="1"/>
</dbReference>